<dbReference type="PANTHER" id="PTHR42928">
    <property type="entry name" value="TRICARBOXYLATE-BINDING PROTEIN"/>
    <property type="match status" value="1"/>
</dbReference>
<gene>
    <name evidence="2" type="ORF">ACFQND_02600</name>
</gene>
<sequence>MKTLRHIWCLFGLAALAVLNPVYGQAWPAAKPISMIVPAGAGGVTDGVARVIAQWLSERLGQSVVVDNRAGAGGVLGVTVASKAKADGYTIMIGTNTTMAANVYLYKNFATDPLKDFQPLALVVDTPFVLLVPSNSPFKRVGDLVAAAKAAPGKLNYGSGTSSALLCTELLKSIAGIDLVKVPYKASPQALTDIMGGQLDVLCEPLASSQGNMSAGRVRALALTGAQRSSLAPDLETVTEAGFPGMDYTAWIGFWAPAGLPKDVAMRLSNEILASLKDPEVQKKMRALGSDPRPVPPEAFANLQRAELAKIGTVVKAAHIAAE</sequence>
<comment type="similarity">
    <text evidence="1">Belongs to the UPF0065 (bug) family.</text>
</comment>
<dbReference type="SUPFAM" id="SSF53850">
    <property type="entry name" value="Periplasmic binding protein-like II"/>
    <property type="match status" value="1"/>
</dbReference>
<organism evidence="2 3">
    <name type="scientific">Polaromonas aquatica</name>
    <dbReference type="NCBI Taxonomy" id="332657"/>
    <lineage>
        <taxon>Bacteria</taxon>
        <taxon>Pseudomonadati</taxon>
        <taxon>Pseudomonadota</taxon>
        <taxon>Betaproteobacteria</taxon>
        <taxon>Burkholderiales</taxon>
        <taxon>Comamonadaceae</taxon>
        <taxon>Polaromonas</taxon>
    </lineage>
</organism>
<name>A0ABW1TSS4_9BURK</name>
<reference evidence="3" key="1">
    <citation type="journal article" date="2019" name="Int. J. Syst. Evol. Microbiol.">
        <title>The Global Catalogue of Microorganisms (GCM) 10K type strain sequencing project: providing services to taxonomists for standard genome sequencing and annotation.</title>
        <authorList>
            <consortium name="The Broad Institute Genomics Platform"/>
            <consortium name="The Broad Institute Genome Sequencing Center for Infectious Disease"/>
            <person name="Wu L."/>
            <person name="Ma J."/>
        </authorList>
    </citation>
    <scope>NUCLEOTIDE SEQUENCE [LARGE SCALE GENOMIC DNA]</scope>
    <source>
        <strain evidence="3">CCUG 39402</strain>
    </source>
</reference>
<dbReference type="PIRSF" id="PIRSF017082">
    <property type="entry name" value="YflP"/>
    <property type="match status" value="1"/>
</dbReference>
<dbReference type="Gene3D" id="3.40.190.150">
    <property type="entry name" value="Bordetella uptake gene, domain 1"/>
    <property type="match status" value="1"/>
</dbReference>
<keyword evidence="3" id="KW-1185">Reference proteome</keyword>
<dbReference type="RefSeq" id="WP_371434444.1">
    <property type="nucleotide sequence ID" value="NZ_JBHSRS010000005.1"/>
</dbReference>
<dbReference type="Pfam" id="PF03401">
    <property type="entry name" value="TctC"/>
    <property type="match status" value="1"/>
</dbReference>
<dbReference type="PANTHER" id="PTHR42928:SF5">
    <property type="entry name" value="BLR1237 PROTEIN"/>
    <property type="match status" value="1"/>
</dbReference>
<dbReference type="InterPro" id="IPR042100">
    <property type="entry name" value="Bug_dom1"/>
</dbReference>
<evidence type="ECO:0000256" key="1">
    <source>
        <dbReference type="ARBA" id="ARBA00006987"/>
    </source>
</evidence>
<dbReference type="Gene3D" id="3.40.190.10">
    <property type="entry name" value="Periplasmic binding protein-like II"/>
    <property type="match status" value="1"/>
</dbReference>
<comment type="caution">
    <text evidence="2">The sequence shown here is derived from an EMBL/GenBank/DDBJ whole genome shotgun (WGS) entry which is preliminary data.</text>
</comment>
<dbReference type="EMBL" id="JBHSRS010000005">
    <property type="protein sequence ID" value="MFC6280117.1"/>
    <property type="molecule type" value="Genomic_DNA"/>
</dbReference>
<accession>A0ABW1TSS4</accession>
<dbReference type="Proteomes" id="UP001596270">
    <property type="component" value="Unassembled WGS sequence"/>
</dbReference>
<dbReference type="InterPro" id="IPR005064">
    <property type="entry name" value="BUG"/>
</dbReference>
<protein>
    <submittedName>
        <fullName evidence="2">Bug family tripartite tricarboxylate transporter substrate binding protein</fullName>
    </submittedName>
</protein>
<evidence type="ECO:0000313" key="2">
    <source>
        <dbReference type="EMBL" id="MFC6280117.1"/>
    </source>
</evidence>
<proteinExistence type="inferred from homology"/>
<evidence type="ECO:0000313" key="3">
    <source>
        <dbReference type="Proteomes" id="UP001596270"/>
    </source>
</evidence>
<dbReference type="CDD" id="cd07012">
    <property type="entry name" value="PBP2_Bug_TTT"/>
    <property type="match status" value="1"/>
</dbReference>